<dbReference type="EMBL" id="RPFW01000009">
    <property type="protein sequence ID" value="TVZ00439.1"/>
    <property type="molecule type" value="Genomic_DNA"/>
</dbReference>
<reference evidence="3 4" key="1">
    <citation type="submission" date="2018-11" db="EMBL/GenBank/DDBJ databases">
        <title>Trebonia kvetii gen.nov., sp.nov., a novel acidophilic actinobacterium, and proposal of the new actinobacterial family Treboniaceae fam. nov.</title>
        <authorList>
            <person name="Rapoport D."/>
            <person name="Sagova-Mareckova M."/>
            <person name="Sedlacek I."/>
            <person name="Provaznik J."/>
            <person name="Kralova S."/>
            <person name="Pavlinic D."/>
            <person name="Benes V."/>
            <person name="Kopecky J."/>
        </authorList>
    </citation>
    <scope>NUCLEOTIDE SEQUENCE [LARGE SCALE GENOMIC DNA]</scope>
    <source>
        <strain evidence="3 4">15Tr583</strain>
    </source>
</reference>
<keyword evidence="2" id="KW-0472">Membrane</keyword>
<gene>
    <name evidence="3" type="ORF">EAS64_38100</name>
</gene>
<feature type="compositionally biased region" description="Basic and acidic residues" evidence="1">
    <location>
        <begin position="1"/>
        <end position="10"/>
    </location>
</feature>
<keyword evidence="2" id="KW-0812">Transmembrane</keyword>
<dbReference type="Proteomes" id="UP000460272">
    <property type="component" value="Unassembled WGS sequence"/>
</dbReference>
<feature type="region of interest" description="Disordered" evidence="1">
    <location>
        <begin position="1"/>
        <end position="65"/>
    </location>
</feature>
<feature type="transmembrane region" description="Helical" evidence="2">
    <location>
        <begin position="77"/>
        <end position="100"/>
    </location>
</feature>
<dbReference type="RefSeq" id="WP_145861256.1">
    <property type="nucleotide sequence ID" value="NZ_RPFW01000009.1"/>
</dbReference>
<dbReference type="AlphaFoldDB" id="A0A6P2BMZ8"/>
<name>A0A6P2BMZ8_9ACTN</name>
<comment type="caution">
    <text evidence="3">The sequence shown here is derived from an EMBL/GenBank/DDBJ whole genome shotgun (WGS) entry which is preliminary data.</text>
</comment>
<protein>
    <submittedName>
        <fullName evidence="3">Uncharacterized protein</fullName>
    </submittedName>
</protein>
<dbReference type="OrthoDB" id="3514925at2"/>
<sequence>MALARLDGKDYQQSSTAALNGTDPGADPPAPESRDTRPPESRWSVPPPATTQGLPEAHPPWGTPQANTIRMWTRKRFMLAGAIIVAAMLFCGGALTVTLIHRTTVGNGRAGPGLTGPLSGGPPPDEAAIAGAAAARTAAAAWIARQVDPAAIIACDPQMCAVLQGDGIPAARLLLLGTGNAAPLGSDVIVSTAAVREEFGSRLTSVYAPVALATFGSGSARVTVLVVAADGSAAYQRSLQTDASARRSVGAQLLRNPDVRVSPVGRRELAAGQVDARLLSVIAALATPYHLDITGFGAPTAGADPAVPLRSADISVAPAGSGGAAATLNAAKRFLLAQQSPYRPAEVTTVQLADGRAALHVEFSAPSPLGLLGSPN</sequence>
<accession>A0A6P2BMZ8</accession>
<keyword evidence="4" id="KW-1185">Reference proteome</keyword>
<keyword evidence="2" id="KW-1133">Transmembrane helix</keyword>
<organism evidence="3 4">
    <name type="scientific">Trebonia kvetii</name>
    <dbReference type="NCBI Taxonomy" id="2480626"/>
    <lineage>
        <taxon>Bacteria</taxon>
        <taxon>Bacillati</taxon>
        <taxon>Actinomycetota</taxon>
        <taxon>Actinomycetes</taxon>
        <taxon>Streptosporangiales</taxon>
        <taxon>Treboniaceae</taxon>
        <taxon>Trebonia</taxon>
    </lineage>
</organism>
<evidence type="ECO:0000256" key="2">
    <source>
        <dbReference type="SAM" id="Phobius"/>
    </source>
</evidence>
<evidence type="ECO:0000256" key="1">
    <source>
        <dbReference type="SAM" id="MobiDB-lite"/>
    </source>
</evidence>
<evidence type="ECO:0000313" key="3">
    <source>
        <dbReference type="EMBL" id="TVZ00439.1"/>
    </source>
</evidence>
<proteinExistence type="predicted"/>
<evidence type="ECO:0000313" key="4">
    <source>
        <dbReference type="Proteomes" id="UP000460272"/>
    </source>
</evidence>